<organism evidence="3">
    <name type="scientific">Homalodisca liturata</name>
    <dbReference type="NCBI Taxonomy" id="320908"/>
    <lineage>
        <taxon>Eukaryota</taxon>
        <taxon>Metazoa</taxon>
        <taxon>Ecdysozoa</taxon>
        <taxon>Arthropoda</taxon>
        <taxon>Hexapoda</taxon>
        <taxon>Insecta</taxon>
        <taxon>Pterygota</taxon>
        <taxon>Neoptera</taxon>
        <taxon>Paraneoptera</taxon>
        <taxon>Hemiptera</taxon>
        <taxon>Auchenorrhyncha</taxon>
        <taxon>Membracoidea</taxon>
        <taxon>Cicadellidae</taxon>
        <taxon>Cicadellinae</taxon>
        <taxon>Proconiini</taxon>
        <taxon>Homalodisca</taxon>
    </lineage>
</organism>
<gene>
    <name evidence="3" type="ORF">g.11197</name>
</gene>
<evidence type="ECO:0000256" key="1">
    <source>
        <dbReference type="SAM" id="MobiDB-lite"/>
    </source>
</evidence>
<dbReference type="PANTHER" id="PTHR10773">
    <property type="entry name" value="DNA-DIRECTED RNA POLYMERASES I, II, AND III SUBUNIT RPABC2"/>
    <property type="match status" value="1"/>
</dbReference>
<protein>
    <recommendedName>
        <fullName evidence="2">DUF7869 domain-containing protein</fullName>
    </recommendedName>
</protein>
<feature type="domain" description="DUF7869" evidence="2">
    <location>
        <begin position="2"/>
        <end position="157"/>
    </location>
</feature>
<dbReference type="PANTHER" id="PTHR10773:SF19">
    <property type="match status" value="1"/>
</dbReference>
<sequence>MGKNEACMFLWNETVGKRGSAEIASCILKYIELNFQKLKPGQTRTLKLWSDRCIGQNNNWRLIGVMQHLVTNHFFTIVEQKFMTTGHSFLPCDRDFALIEKAKKGKHVYVPFQWVEIIAHANSNHPFTVCLMNTEDFKNTDIVLNSLATNKFNITNHVWYQMTADDPTTLRGRTAHNVLQPWYGHVLSKIIRERDDVNTSKTSTSQKKRSSKKEVRRYPPVVVQQFPRLYEGTLPIKAAKKKDLLDMCRYIPQEYVPFYENIAVE</sequence>
<dbReference type="AlphaFoldDB" id="A0A1B6J0W9"/>
<proteinExistence type="predicted"/>
<evidence type="ECO:0000313" key="3">
    <source>
        <dbReference type="EMBL" id="JAS92812.1"/>
    </source>
</evidence>
<feature type="region of interest" description="Disordered" evidence="1">
    <location>
        <begin position="197"/>
        <end position="216"/>
    </location>
</feature>
<evidence type="ECO:0000259" key="2">
    <source>
        <dbReference type="Pfam" id="PF25273"/>
    </source>
</evidence>
<name>A0A1B6J0W9_9HEMI</name>
<dbReference type="InterPro" id="IPR057191">
    <property type="entry name" value="DUF7869"/>
</dbReference>
<dbReference type="EMBL" id="GECU01014894">
    <property type="protein sequence ID" value="JAS92812.1"/>
    <property type="molecule type" value="Transcribed_RNA"/>
</dbReference>
<reference evidence="3" key="1">
    <citation type="submission" date="2015-11" db="EMBL/GenBank/DDBJ databases">
        <title>De novo transcriptome assembly of four potential Pierce s Disease insect vectors from Arizona vineyards.</title>
        <authorList>
            <person name="Tassone E.E."/>
        </authorList>
    </citation>
    <scope>NUCLEOTIDE SEQUENCE</scope>
</reference>
<accession>A0A1B6J0W9</accession>
<dbReference type="Pfam" id="PF25273">
    <property type="entry name" value="DUF7869"/>
    <property type="match status" value="1"/>
</dbReference>